<evidence type="ECO:0000313" key="2">
    <source>
        <dbReference type="Proteomes" id="UP000196138"/>
    </source>
</evidence>
<dbReference type="RefSeq" id="WP_087282593.1">
    <property type="nucleotide sequence ID" value="NZ_CP021455.1"/>
</dbReference>
<dbReference type="Pfam" id="PF05673">
    <property type="entry name" value="DUF815"/>
    <property type="match status" value="1"/>
</dbReference>
<reference evidence="1 2" key="1">
    <citation type="submission" date="2017-05" db="EMBL/GenBank/DDBJ databases">
        <authorList>
            <person name="Song R."/>
            <person name="Chenine A.L."/>
            <person name="Ruprecht R.M."/>
        </authorList>
    </citation>
    <scope>NUCLEOTIDE SEQUENCE [LARGE SCALE GENOMIC DNA]</scope>
    <source>
        <strain evidence="1 2">DSM 26136</strain>
    </source>
</reference>
<dbReference type="Proteomes" id="UP000196138">
    <property type="component" value="Chromosome"/>
</dbReference>
<proteinExistence type="predicted"/>
<gene>
    <name evidence="1" type="ORF">CCO03_15810</name>
</gene>
<sequence length="291" mass="32045">MNEAFESLLRRAEAVLARVEAVLPQPSQAPDWSQSVAWRYRRRANGVGRLEPVRHLATLGLDDLKEIDGQKARIQGNTEQFVRGLPANNVLLTGARGTGKSSLIKACLNAYSAQGLRLIEIDKADLGDLPDVIEWVADRPERFIVYCDDLSFEEGESGYKALKSILDGSVAAATPNVLVYATSNRRHLLPEHMKDNLSYTTSADGEIHPGEVVEEKISLSERFGLWISFYPFSQDEYLAIVGQWLSSMGADAAQIEAARAPALVWALERGSRSGRVAYQFARDWAGRAGVA</sequence>
<dbReference type="EMBL" id="CP021455">
    <property type="protein sequence ID" value="ARU05940.1"/>
    <property type="molecule type" value="Genomic_DNA"/>
</dbReference>
<protein>
    <submittedName>
        <fullName evidence="1">AAA family ATPase</fullName>
    </submittedName>
</protein>
<dbReference type="InterPro" id="IPR027417">
    <property type="entry name" value="P-loop_NTPase"/>
</dbReference>
<keyword evidence="2" id="KW-1185">Reference proteome</keyword>
<dbReference type="PANTHER" id="PTHR42935:SF1">
    <property type="entry name" value="SLR0930 PROTEIN"/>
    <property type="match status" value="1"/>
</dbReference>
<dbReference type="PANTHER" id="PTHR42935">
    <property type="entry name" value="SLR0930 PROTEIN"/>
    <property type="match status" value="1"/>
</dbReference>
<dbReference type="AlphaFoldDB" id="A0A1Y0ER92"/>
<dbReference type="SUPFAM" id="SSF52540">
    <property type="entry name" value="P-loop containing nucleoside triphosphate hydrolases"/>
    <property type="match status" value="1"/>
</dbReference>
<dbReference type="KEGG" id="cser:CCO03_15810"/>
<dbReference type="InterPro" id="IPR008533">
    <property type="entry name" value="DUF815"/>
</dbReference>
<dbReference type="OrthoDB" id="9812140at2"/>
<name>A0A1Y0ER92_9BURK</name>
<accession>A0A1Y0ER92</accession>
<evidence type="ECO:0000313" key="1">
    <source>
        <dbReference type="EMBL" id="ARU05940.1"/>
    </source>
</evidence>
<dbReference type="Gene3D" id="3.40.50.300">
    <property type="entry name" value="P-loop containing nucleotide triphosphate hydrolases"/>
    <property type="match status" value="1"/>
</dbReference>
<organism evidence="1 2">
    <name type="scientific">Comamonas serinivorans</name>
    <dbReference type="NCBI Taxonomy" id="1082851"/>
    <lineage>
        <taxon>Bacteria</taxon>
        <taxon>Pseudomonadati</taxon>
        <taxon>Pseudomonadota</taxon>
        <taxon>Betaproteobacteria</taxon>
        <taxon>Burkholderiales</taxon>
        <taxon>Comamonadaceae</taxon>
        <taxon>Comamonas</taxon>
    </lineage>
</organism>